<evidence type="ECO:0000256" key="4">
    <source>
        <dbReference type="RuleBase" id="RU000363"/>
    </source>
</evidence>
<dbReference type="PRINTS" id="PR00081">
    <property type="entry name" value="GDHRDH"/>
</dbReference>
<gene>
    <name evidence="5" type="ORF">HMPREF1544_04989</name>
</gene>
<dbReference type="Gene3D" id="3.40.50.720">
    <property type="entry name" value="NAD(P)-binding Rossmann-like Domain"/>
    <property type="match status" value="1"/>
</dbReference>
<accession>S2JI12</accession>
<keyword evidence="2" id="KW-0521">NADP</keyword>
<dbReference type="OMA" id="DYSTAKH"/>
<dbReference type="InterPro" id="IPR036291">
    <property type="entry name" value="NAD(P)-bd_dom_sf"/>
</dbReference>
<keyword evidence="6" id="KW-1185">Reference proteome</keyword>
<dbReference type="PROSITE" id="PS00061">
    <property type="entry name" value="ADH_SHORT"/>
    <property type="match status" value="1"/>
</dbReference>
<evidence type="ECO:0000313" key="5">
    <source>
        <dbReference type="EMBL" id="EPB88157.1"/>
    </source>
</evidence>
<dbReference type="AlphaFoldDB" id="S2JI12"/>
<dbReference type="PANTHER" id="PTHR44229:SF4">
    <property type="entry name" value="15-HYDROXYPROSTAGLANDIN DEHYDROGENASE [NAD(+)]"/>
    <property type="match status" value="1"/>
</dbReference>
<evidence type="ECO:0000256" key="1">
    <source>
        <dbReference type="ARBA" id="ARBA00006484"/>
    </source>
</evidence>
<dbReference type="OrthoDB" id="5840532at2759"/>
<dbReference type="PRINTS" id="PR00080">
    <property type="entry name" value="SDRFAMILY"/>
</dbReference>
<dbReference type="Proteomes" id="UP000014254">
    <property type="component" value="Unassembled WGS sequence"/>
</dbReference>
<dbReference type="InParanoid" id="S2JI12"/>
<evidence type="ECO:0000256" key="2">
    <source>
        <dbReference type="ARBA" id="ARBA00022857"/>
    </source>
</evidence>
<dbReference type="STRING" id="1220926.S2JI12"/>
<reference evidence="6" key="1">
    <citation type="submission" date="2013-05" db="EMBL/GenBank/DDBJ databases">
        <title>The Genome sequence of Mucor circinelloides f. circinelloides 1006PhL.</title>
        <authorList>
            <consortium name="The Broad Institute Genomics Platform"/>
            <person name="Cuomo C."/>
            <person name="Earl A."/>
            <person name="Findley K."/>
            <person name="Lee S.C."/>
            <person name="Walker B."/>
            <person name="Young S."/>
            <person name="Zeng Q."/>
            <person name="Gargeya S."/>
            <person name="Fitzgerald M."/>
            <person name="Haas B."/>
            <person name="Abouelleil A."/>
            <person name="Allen A.W."/>
            <person name="Alvarado L."/>
            <person name="Arachchi H.M."/>
            <person name="Berlin A.M."/>
            <person name="Chapman S.B."/>
            <person name="Gainer-Dewar J."/>
            <person name="Goldberg J."/>
            <person name="Griggs A."/>
            <person name="Gujja S."/>
            <person name="Hansen M."/>
            <person name="Howarth C."/>
            <person name="Imamovic A."/>
            <person name="Ireland A."/>
            <person name="Larimer J."/>
            <person name="McCowan C."/>
            <person name="Murphy C."/>
            <person name="Pearson M."/>
            <person name="Poon T.W."/>
            <person name="Priest M."/>
            <person name="Roberts A."/>
            <person name="Saif S."/>
            <person name="Shea T."/>
            <person name="Sisk P."/>
            <person name="Sykes S."/>
            <person name="Wortman J."/>
            <person name="Nusbaum C."/>
            <person name="Birren B."/>
        </authorList>
    </citation>
    <scope>NUCLEOTIDE SEQUENCE [LARGE SCALE GENOMIC DNA]</scope>
    <source>
        <strain evidence="6">1006PhL</strain>
    </source>
</reference>
<dbReference type="VEuPathDB" id="FungiDB:HMPREF1544_04989"/>
<dbReference type="SUPFAM" id="SSF51735">
    <property type="entry name" value="NAD(P)-binding Rossmann-fold domains"/>
    <property type="match status" value="1"/>
</dbReference>
<dbReference type="InterPro" id="IPR002347">
    <property type="entry name" value="SDR_fam"/>
</dbReference>
<proteinExistence type="inferred from homology"/>
<dbReference type="GO" id="GO:0005737">
    <property type="term" value="C:cytoplasm"/>
    <property type="evidence" value="ECO:0007669"/>
    <property type="project" value="TreeGrafter"/>
</dbReference>
<organism evidence="5 6">
    <name type="scientific">Mucor circinelloides f. circinelloides (strain 1006PhL)</name>
    <name type="common">Mucormycosis agent</name>
    <name type="synonym">Calyptromyces circinelloides</name>
    <dbReference type="NCBI Taxonomy" id="1220926"/>
    <lineage>
        <taxon>Eukaryota</taxon>
        <taxon>Fungi</taxon>
        <taxon>Fungi incertae sedis</taxon>
        <taxon>Mucoromycota</taxon>
        <taxon>Mucoromycotina</taxon>
        <taxon>Mucoromycetes</taxon>
        <taxon>Mucorales</taxon>
        <taxon>Mucorineae</taxon>
        <taxon>Mucoraceae</taxon>
        <taxon>Mucor</taxon>
    </lineage>
</organism>
<dbReference type="EMBL" id="KE123955">
    <property type="protein sequence ID" value="EPB88157.1"/>
    <property type="molecule type" value="Genomic_DNA"/>
</dbReference>
<dbReference type="GO" id="GO:0016616">
    <property type="term" value="F:oxidoreductase activity, acting on the CH-OH group of donors, NAD or NADP as acceptor"/>
    <property type="evidence" value="ECO:0007669"/>
    <property type="project" value="TreeGrafter"/>
</dbReference>
<dbReference type="PANTHER" id="PTHR44229">
    <property type="entry name" value="15-HYDROXYPROSTAGLANDIN DEHYDROGENASE [NAD(+)]"/>
    <property type="match status" value="1"/>
</dbReference>
<dbReference type="Pfam" id="PF00106">
    <property type="entry name" value="adh_short"/>
    <property type="match status" value="1"/>
</dbReference>
<evidence type="ECO:0000313" key="6">
    <source>
        <dbReference type="Proteomes" id="UP000014254"/>
    </source>
</evidence>
<comment type="similarity">
    <text evidence="1 4">Belongs to the short-chain dehydrogenases/reductases (SDR) family.</text>
</comment>
<name>S2JI12_MUCC1</name>
<dbReference type="eggNOG" id="KOG4169">
    <property type="taxonomic scope" value="Eukaryota"/>
</dbReference>
<protein>
    <submittedName>
        <fullName evidence="5">Uncharacterized protein</fullName>
    </submittedName>
</protein>
<dbReference type="InterPro" id="IPR020904">
    <property type="entry name" value="Sc_DH/Rdtase_CS"/>
</dbReference>
<keyword evidence="3" id="KW-0560">Oxidoreductase</keyword>
<evidence type="ECO:0000256" key="3">
    <source>
        <dbReference type="ARBA" id="ARBA00023002"/>
    </source>
</evidence>
<sequence>MSNNSFDLSAIKGKVAVITGGSRGIGKSVADTIIAHGGMVVIGDLLEQEGNTVVAEYNKRAGKRVAAFIRTDVTKYSDNKNLFQLAEKEFGGVDYALLNAGIGYNANSMFSPLDDEMEEKILNVNTLGVIKGTKVALLHMAKRGGGSIVHVASAAGFFSSPGFASYNASKHAVIGYTRSFQFMPYICNVRVNALCPYWVDTDLLTSVKETTDSQEEPFYNVIKHSPRVPMETVVEGVMTLLTDAERNTETLLATPEGIVAMEAPHPPGKYSTMMSTDSPTKKYLYALESFQNEKTNDAFRKYIQDAIPVSKAHLAEALKRYESSYSKL</sequence>